<protein>
    <recommendedName>
        <fullName evidence="3">CN hydrolase domain-containing protein</fullName>
    </recommendedName>
</protein>
<feature type="region of interest" description="Disordered" evidence="2">
    <location>
        <begin position="851"/>
        <end position="912"/>
    </location>
</feature>
<name>A0A4T0J4L1_WALIC</name>
<dbReference type="InterPro" id="IPR045254">
    <property type="entry name" value="Nit1/2_C-N_Hydrolase"/>
</dbReference>
<evidence type="ECO:0000313" key="5">
    <source>
        <dbReference type="Proteomes" id="UP000310689"/>
    </source>
</evidence>
<feature type="compositionally biased region" description="Basic and acidic residues" evidence="2">
    <location>
        <begin position="97"/>
        <end position="107"/>
    </location>
</feature>
<dbReference type="GO" id="GO:0006528">
    <property type="term" value="P:asparagine metabolic process"/>
    <property type="evidence" value="ECO:0007669"/>
    <property type="project" value="TreeGrafter"/>
</dbReference>
<dbReference type="InterPro" id="IPR003010">
    <property type="entry name" value="C-N_Hydrolase"/>
</dbReference>
<dbReference type="PANTHER" id="PTHR23088:SF30">
    <property type="entry name" value="OMEGA-AMIDASE NIT2"/>
    <property type="match status" value="1"/>
</dbReference>
<feature type="region of interest" description="Disordered" evidence="2">
    <location>
        <begin position="193"/>
        <end position="229"/>
    </location>
</feature>
<dbReference type="CDD" id="cd07572">
    <property type="entry name" value="nit"/>
    <property type="match status" value="1"/>
</dbReference>
<dbReference type="GO" id="GO:0006541">
    <property type="term" value="P:glutamine metabolic process"/>
    <property type="evidence" value="ECO:0007669"/>
    <property type="project" value="TreeGrafter"/>
</dbReference>
<feature type="compositionally biased region" description="Polar residues" evidence="2">
    <location>
        <begin position="252"/>
        <end position="265"/>
    </location>
</feature>
<dbReference type="GO" id="GO:0006107">
    <property type="term" value="P:oxaloacetate metabolic process"/>
    <property type="evidence" value="ECO:0007669"/>
    <property type="project" value="TreeGrafter"/>
</dbReference>
<feature type="compositionally biased region" description="Polar residues" evidence="2">
    <location>
        <begin position="902"/>
        <end position="912"/>
    </location>
</feature>
<evidence type="ECO:0000259" key="3">
    <source>
        <dbReference type="PROSITE" id="PS50263"/>
    </source>
</evidence>
<dbReference type="InterPro" id="IPR036526">
    <property type="entry name" value="C-N_Hydrolase_sf"/>
</dbReference>
<keyword evidence="1" id="KW-0378">Hydrolase</keyword>
<dbReference type="GO" id="GO:0046856">
    <property type="term" value="P:phosphatidylinositol dephosphorylation"/>
    <property type="evidence" value="ECO:0007669"/>
    <property type="project" value="InterPro"/>
</dbReference>
<feature type="region of interest" description="Disordered" evidence="2">
    <location>
        <begin position="24"/>
        <end position="51"/>
    </location>
</feature>
<feature type="compositionally biased region" description="Polar residues" evidence="2">
    <location>
        <begin position="571"/>
        <end position="584"/>
    </location>
</feature>
<dbReference type="SUPFAM" id="SSF56219">
    <property type="entry name" value="DNase I-like"/>
    <property type="match status" value="1"/>
</dbReference>
<feature type="compositionally biased region" description="Low complexity" evidence="2">
    <location>
        <begin position="278"/>
        <end position="307"/>
    </location>
</feature>
<dbReference type="Gene3D" id="3.60.10.10">
    <property type="entry name" value="Endonuclease/exonuclease/phosphatase"/>
    <property type="match status" value="2"/>
</dbReference>
<feature type="compositionally biased region" description="Low complexity" evidence="2">
    <location>
        <begin position="863"/>
        <end position="873"/>
    </location>
</feature>
<dbReference type="PANTHER" id="PTHR23088">
    <property type="entry name" value="NITRILASE-RELATED"/>
    <property type="match status" value="1"/>
</dbReference>
<feature type="domain" description="CN hydrolase" evidence="3">
    <location>
        <begin position="1127"/>
        <end position="1386"/>
    </location>
</feature>
<reference evidence="4 5" key="1">
    <citation type="submission" date="2019-03" db="EMBL/GenBank/DDBJ databases">
        <title>Sequencing 23 genomes of Wallemia ichthyophaga.</title>
        <authorList>
            <person name="Gostincar C."/>
        </authorList>
    </citation>
    <scope>NUCLEOTIDE SEQUENCE [LARGE SCALE GENOMIC DNA]</scope>
    <source>
        <strain evidence="4 5">EXF-6200</strain>
    </source>
</reference>
<feature type="compositionally biased region" description="Low complexity" evidence="2">
    <location>
        <begin position="668"/>
        <end position="690"/>
    </location>
</feature>
<feature type="region of interest" description="Disordered" evidence="2">
    <location>
        <begin position="63"/>
        <end position="107"/>
    </location>
</feature>
<dbReference type="InterPro" id="IPR000300">
    <property type="entry name" value="IPPc"/>
</dbReference>
<accession>A0A4T0J4L1</accession>
<dbReference type="Gene3D" id="3.60.110.10">
    <property type="entry name" value="Carbon-nitrogen hydrolase"/>
    <property type="match status" value="1"/>
</dbReference>
<feature type="compositionally biased region" description="Polar residues" evidence="2">
    <location>
        <begin position="989"/>
        <end position="1026"/>
    </location>
</feature>
<feature type="compositionally biased region" description="Polar residues" evidence="2">
    <location>
        <begin position="526"/>
        <end position="542"/>
    </location>
</feature>
<feature type="compositionally biased region" description="Low complexity" evidence="2">
    <location>
        <begin position="559"/>
        <end position="570"/>
    </location>
</feature>
<evidence type="ECO:0000256" key="2">
    <source>
        <dbReference type="SAM" id="MobiDB-lite"/>
    </source>
</evidence>
<comment type="caution">
    <text evidence="4">The sequence shown here is derived from an EMBL/GenBank/DDBJ whole genome shotgun (WGS) entry which is preliminary data.</text>
</comment>
<dbReference type="Proteomes" id="UP000310689">
    <property type="component" value="Unassembled WGS sequence"/>
</dbReference>
<feature type="region of interest" description="Disordered" evidence="2">
    <location>
        <begin position="636"/>
        <end position="718"/>
    </location>
</feature>
<feature type="region of interest" description="Disordered" evidence="2">
    <location>
        <begin position="936"/>
        <end position="1026"/>
    </location>
</feature>
<dbReference type="EMBL" id="SPOI01000093">
    <property type="protein sequence ID" value="TIB37656.1"/>
    <property type="molecule type" value="Genomic_DNA"/>
</dbReference>
<dbReference type="SMART" id="SM00128">
    <property type="entry name" value="IPPc"/>
    <property type="match status" value="1"/>
</dbReference>
<feature type="region of interest" description="Disordered" evidence="2">
    <location>
        <begin position="252"/>
        <end position="329"/>
    </location>
</feature>
<organism evidence="4 5">
    <name type="scientific">Wallemia ichthyophaga</name>
    <dbReference type="NCBI Taxonomy" id="245174"/>
    <lineage>
        <taxon>Eukaryota</taxon>
        <taxon>Fungi</taxon>
        <taxon>Dikarya</taxon>
        <taxon>Basidiomycota</taxon>
        <taxon>Wallemiomycotina</taxon>
        <taxon>Wallemiomycetes</taxon>
        <taxon>Wallemiales</taxon>
        <taxon>Wallemiaceae</taxon>
        <taxon>Wallemia</taxon>
    </lineage>
</organism>
<dbReference type="InterPro" id="IPR036691">
    <property type="entry name" value="Endo/exonu/phosph_ase_sf"/>
</dbReference>
<dbReference type="Pfam" id="PF00795">
    <property type="entry name" value="CN_hydrolase"/>
    <property type="match status" value="1"/>
</dbReference>
<proteinExistence type="predicted"/>
<dbReference type="GO" id="GO:0005739">
    <property type="term" value="C:mitochondrion"/>
    <property type="evidence" value="ECO:0007669"/>
    <property type="project" value="TreeGrafter"/>
</dbReference>
<dbReference type="SUPFAM" id="SSF56317">
    <property type="entry name" value="Carbon-nitrogen hydrolase"/>
    <property type="match status" value="1"/>
</dbReference>
<dbReference type="GO" id="GO:0050152">
    <property type="term" value="F:omega-amidase activity"/>
    <property type="evidence" value="ECO:0007669"/>
    <property type="project" value="TreeGrafter"/>
</dbReference>
<evidence type="ECO:0000313" key="4">
    <source>
        <dbReference type="EMBL" id="TIB37656.1"/>
    </source>
</evidence>
<feature type="compositionally biased region" description="Acidic residues" evidence="2">
    <location>
        <begin position="586"/>
        <end position="595"/>
    </location>
</feature>
<sequence length="1390" mass="153180">MNLEISKQFKDFLEPFDRLVNLNENNPTASTSSLHSTDASSSSSNRKNKETVEERLDALMKKANHNQSHSQPSPSPPLETPPIITTESFNSSSTCLKDSKSTHSGDRSAIKVKTVSWNMADSLVKGDLEVLLGHVPPFVPNSSSNPHPDRLPQLDCDDAHPYHLVVVAGQECPTTSNILPRGFSVALRDKNKRDTSNESNLDLSQPLVQSPNISSNSQFTPNEQHNSSIQSGWSGILEQWFCHGAGTCQNPEISPTPGELTNNESLLAPPPMADKKSNTSNQSSNSSVGMQPSTSANSQSQQSQQTTRPPMIKRHFSKSSRFEKDLSKQTSYGSGPYELLVKERLMGIYIAVFVYKGAKHLIEGSSTAVVTAGLLGGRLGNKGAVGASVKIADTRLLFINSHLAAHEHRLAERLENMQKIQRSLAVDTFLSPNDPKNSKEDVTERFDFTWIMGDLNMRVDITRKHADWLIMNKDYKAALEFDQLRSVMKDGQGFKGFNEAEIKFPPTFKYDVAKRTRTLRRRSWDNRSMNRTSTPDMSRPSLDSTAEFVEINDDDLSSIASTSRSGHSSSNTAKSPSIASSRLTSDADDGSDDEDDEALRIAAINASQLEDSKLFAGVDVDKAVENVKDAFRSLVKPISTPSNDNNSSRKSIDSRQSSNRLSVDFSKRSSVVSDTDSRSNSLAESSMESSLNKRRSSSSVAHESKSSHKPRNLSLDVSNLSGYSGGPLSAGASPYSRLSFSRKLRHSLRKSSHSSSSKHDDDLRNSAIDETASNDPEEDLKSTYDSSPKQRVPSWCDRILWRSMLTYETEDMDRLRNRKFSKLGNAISHVLRRRSSSKGSLKEIGSSLSISNLSNHNRHSHSHSTSQTQAQHLQPPPPSEETEIARPKLQASRSAEELPKFSPTNKVSFLAGSSNISPIKNERKEKEKNEKKKFFARFRSNSLGNSKGDDVIDHPRPLKDMKSRKSFSWLETTAGRSSPELLSPDEMTGSPSISPKNLSLTTNLSEPNTSSTKANQPPPSHSNDGMQVSKWLVHSFPSLFGSGSGKQPSGLLFDSGMDKTNSDASTAAHQTPVEVEPPKQRGQVDCINYSSLTDYEMRKLEGRSDHRPVLGSFLAPSSVLSNRMRNFKLSLIQLGATTADKTSNLNRARNQILEASKDNKSDVVVLPECFNSPYGVKYFEKYAEPIPQPGHAHARGELSESIKMLSEAAKEAKVFLIGGSIPEREESTGRIFNTLTVYDDHGNLVGKHRKLHLFDINIPGKVSFKESETLTAGSDITIVDSPFGKIGLGICYDVRFPEMAMIAARKGCVAMIYPGAFNTTTGPLHWELLQRARAVDNQFYVAMCSPARDETAEYHAWGHSTVVNPSGQVIAKTDENESIVYADIGWCCYN</sequence>
<feature type="compositionally biased region" description="Low complexity" evidence="2">
    <location>
        <begin position="28"/>
        <end position="44"/>
    </location>
</feature>
<dbReference type="Pfam" id="PF22669">
    <property type="entry name" value="Exo_endo_phos2"/>
    <property type="match status" value="1"/>
</dbReference>
<feature type="region of interest" description="Disordered" evidence="2">
    <location>
        <begin position="559"/>
        <end position="595"/>
    </location>
</feature>
<dbReference type="InterPro" id="IPR001110">
    <property type="entry name" value="UPF0012_CS"/>
</dbReference>
<feature type="compositionally biased region" description="Basic and acidic residues" evidence="2">
    <location>
        <begin position="947"/>
        <end position="963"/>
    </location>
</feature>
<feature type="compositionally biased region" description="Polar residues" evidence="2">
    <location>
        <begin position="197"/>
        <end position="229"/>
    </location>
</feature>
<feature type="region of interest" description="Disordered" evidence="2">
    <location>
        <begin position="746"/>
        <end position="791"/>
    </location>
</feature>
<dbReference type="PROSITE" id="PS01227">
    <property type="entry name" value="UPF0012"/>
    <property type="match status" value="1"/>
</dbReference>
<dbReference type="GO" id="GO:0016791">
    <property type="term" value="F:phosphatase activity"/>
    <property type="evidence" value="ECO:0007669"/>
    <property type="project" value="InterPro"/>
</dbReference>
<gene>
    <name evidence="4" type="ORF">E3P86_02086</name>
</gene>
<feature type="region of interest" description="Disordered" evidence="2">
    <location>
        <begin position="523"/>
        <end position="542"/>
    </location>
</feature>
<dbReference type="PROSITE" id="PS50263">
    <property type="entry name" value="CN_HYDROLASE"/>
    <property type="match status" value="1"/>
</dbReference>
<evidence type="ECO:0000256" key="1">
    <source>
        <dbReference type="ARBA" id="ARBA00022801"/>
    </source>
</evidence>
<feature type="region of interest" description="Disordered" evidence="2">
    <location>
        <begin position="1060"/>
        <end position="1079"/>
    </location>
</feature>